<dbReference type="AlphaFoldDB" id="A0AAJ0FIN1"/>
<evidence type="ECO:0000256" key="2">
    <source>
        <dbReference type="ARBA" id="ARBA00023242"/>
    </source>
</evidence>
<name>A0AAJ0FIN1_9PEZI</name>
<dbReference type="GO" id="GO:0000981">
    <property type="term" value="F:DNA-binding transcription factor activity, RNA polymerase II-specific"/>
    <property type="evidence" value="ECO:0007669"/>
    <property type="project" value="InterPro"/>
</dbReference>
<feature type="domain" description="Zn(2)-C6 fungal-type" evidence="4">
    <location>
        <begin position="25"/>
        <end position="55"/>
    </location>
</feature>
<evidence type="ECO:0000313" key="6">
    <source>
        <dbReference type="Proteomes" id="UP001244011"/>
    </source>
</evidence>
<keyword evidence="2" id="KW-0539">Nucleus</keyword>
<dbReference type="InterPro" id="IPR007219">
    <property type="entry name" value="XnlR_reg_dom"/>
</dbReference>
<evidence type="ECO:0000259" key="4">
    <source>
        <dbReference type="PROSITE" id="PS50048"/>
    </source>
</evidence>
<dbReference type="CDD" id="cd12148">
    <property type="entry name" value="fungal_TF_MHR"/>
    <property type="match status" value="1"/>
</dbReference>
<dbReference type="InterPro" id="IPR036864">
    <property type="entry name" value="Zn2-C6_fun-type_DNA-bd_sf"/>
</dbReference>
<dbReference type="SUPFAM" id="SSF57701">
    <property type="entry name" value="Zn2/Cys6 DNA-binding domain"/>
    <property type="match status" value="1"/>
</dbReference>
<dbReference type="PANTHER" id="PTHR46910">
    <property type="entry name" value="TRANSCRIPTION FACTOR PDR1"/>
    <property type="match status" value="1"/>
</dbReference>
<dbReference type="InterPro" id="IPR001138">
    <property type="entry name" value="Zn2Cys6_DnaBD"/>
</dbReference>
<dbReference type="Pfam" id="PF04082">
    <property type="entry name" value="Fungal_trans"/>
    <property type="match status" value="1"/>
</dbReference>
<dbReference type="Pfam" id="PF00172">
    <property type="entry name" value="Zn_clus"/>
    <property type="match status" value="1"/>
</dbReference>
<feature type="region of interest" description="Disordered" evidence="3">
    <location>
        <begin position="82"/>
        <end position="105"/>
    </location>
</feature>
<dbReference type="RefSeq" id="XP_060280761.1">
    <property type="nucleotide sequence ID" value="XM_060422500.1"/>
</dbReference>
<feature type="compositionally biased region" description="Polar residues" evidence="3">
    <location>
        <begin position="82"/>
        <end position="93"/>
    </location>
</feature>
<dbReference type="Proteomes" id="UP001244011">
    <property type="component" value="Unassembled WGS sequence"/>
</dbReference>
<reference evidence="5" key="1">
    <citation type="submission" date="2023-06" db="EMBL/GenBank/DDBJ databases">
        <title>Genome-scale phylogeny and comparative genomics of the fungal order Sordariales.</title>
        <authorList>
            <consortium name="Lawrence Berkeley National Laboratory"/>
            <person name="Hensen N."/>
            <person name="Bonometti L."/>
            <person name="Westerberg I."/>
            <person name="Brannstrom I.O."/>
            <person name="Guillou S."/>
            <person name="Cros-Aarteil S."/>
            <person name="Calhoun S."/>
            <person name="Haridas S."/>
            <person name="Kuo A."/>
            <person name="Mondo S."/>
            <person name="Pangilinan J."/>
            <person name="Riley R."/>
            <person name="Labutti K."/>
            <person name="Andreopoulos B."/>
            <person name="Lipzen A."/>
            <person name="Chen C."/>
            <person name="Yanf M."/>
            <person name="Daum C."/>
            <person name="Ng V."/>
            <person name="Clum A."/>
            <person name="Steindorff A."/>
            <person name="Ohm R."/>
            <person name="Martin F."/>
            <person name="Silar P."/>
            <person name="Natvig D."/>
            <person name="Lalanne C."/>
            <person name="Gautier V."/>
            <person name="Ament-Velasquez S.L."/>
            <person name="Kruys A."/>
            <person name="Hutchinson M.I."/>
            <person name="Powell A.J."/>
            <person name="Barry K."/>
            <person name="Miller A.N."/>
            <person name="Grigoriev I.V."/>
            <person name="Debuchy R."/>
            <person name="Gladieux P."/>
            <person name="Thoren M.H."/>
            <person name="Johannesson H."/>
        </authorList>
    </citation>
    <scope>NUCLEOTIDE SEQUENCE</scope>
    <source>
        <strain evidence="5">8032-3</strain>
    </source>
</reference>
<dbReference type="GO" id="GO:0003677">
    <property type="term" value="F:DNA binding"/>
    <property type="evidence" value="ECO:0007669"/>
    <property type="project" value="InterPro"/>
</dbReference>
<dbReference type="SMART" id="SM00066">
    <property type="entry name" value="GAL4"/>
    <property type="match status" value="1"/>
</dbReference>
<dbReference type="GO" id="GO:0008270">
    <property type="term" value="F:zinc ion binding"/>
    <property type="evidence" value="ECO:0007669"/>
    <property type="project" value="InterPro"/>
</dbReference>
<keyword evidence="6" id="KW-1185">Reference proteome</keyword>
<evidence type="ECO:0000256" key="3">
    <source>
        <dbReference type="SAM" id="MobiDB-lite"/>
    </source>
</evidence>
<evidence type="ECO:0000256" key="1">
    <source>
        <dbReference type="ARBA" id="ARBA00022723"/>
    </source>
</evidence>
<dbReference type="CDD" id="cd00067">
    <property type="entry name" value="GAL4"/>
    <property type="match status" value="1"/>
</dbReference>
<proteinExistence type="predicted"/>
<dbReference type="GO" id="GO:0006351">
    <property type="term" value="P:DNA-templated transcription"/>
    <property type="evidence" value="ECO:0007669"/>
    <property type="project" value="InterPro"/>
</dbReference>
<accession>A0AAJ0FIN1</accession>
<sequence length="706" mass="78815">MDRELATSGSRTVSTSGNAKRTVNACLRCQRRRIRCDGEVPSCASCLKQETPCHYTQRKRRGPGKSKQYVRMLEERLNKLASSLQRSPLPQSHNEARDKESFANSSDRAMAIGEHQNTPRGNIEGVGTPPVTVEVNFHRERSESSEGSLTSRLPPALFSRLPGQTTVKNIGAQQDRGCLARSIFAPLPPETYLIPFMTVAMEEINKLYPLFTTESCLTLLRQQHIAGPDDCHDSPSRWATINALLAMAIQWKAANNAFEELSPMSWTHFKNAFSVFPELITRGTNVETCQALLAMAMFMHGTADARTTSHLIAAAAQSLQIIGLSRREPYLTMNPVVVEQHKRVFWITHILSSDAMMKYGLPSVFGDHDVDVELPGEDPPDSLGSFTLPGEQRPVNLFRCMAELSVIQLRIYGRLYSNMALRQNPTELLIAVAELDRKLETWKSSLPELIQPSYNGMPFSTTLDVPVVQLHFSYYHAVGKIHMALLGLGDHGESDSIQSKDVHIGRDRPDMLQSSLTRAAAARATLVLLRNMLPQPFAYIWRILCYPVCATLTLIAAVLENSSDELQAQLDVSLIGEFIGFLERLKLQEGCDVQRILDGCSKLHKIASNAVGAQRDILQSQDAGSHESSICDMWDQRERVRLELSRFVDHMQLAQGLMSNMPTLCAKSANVFEILQMESISKDDYGPFVSEALKPQTYNFVFGPRH</sequence>
<dbReference type="PROSITE" id="PS50048">
    <property type="entry name" value="ZN2_CY6_FUNGAL_2"/>
    <property type="match status" value="1"/>
</dbReference>
<protein>
    <submittedName>
        <fullName evidence="5">Fungal-specific transcription factor domain-containing protein</fullName>
    </submittedName>
</protein>
<comment type="caution">
    <text evidence="5">The sequence shown here is derived from an EMBL/GenBank/DDBJ whole genome shotgun (WGS) entry which is preliminary data.</text>
</comment>
<dbReference type="InterPro" id="IPR050987">
    <property type="entry name" value="AtrR-like"/>
</dbReference>
<dbReference type="Gene3D" id="4.10.240.10">
    <property type="entry name" value="Zn(2)-C6 fungal-type DNA-binding domain"/>
    <property type="match status" value="1"/>
</dbReference>
<organism evidence="5 6">
    <name type="scientific">Phialemonium atrogriseum</name>
    <dbReference type="NCBI Taxonomy" id="1093897"/>
    <lineage>
        <taxon>Eukaryota</taxon>
        <taxon>Fungi</taxon>
        <taxon>Dikarya</taxon>
        <taxon>Ascomycota</taxon>
        <taxon>Pezizomycotina</taxon>
        <taxon>Sordariomycetes</taxon>
        <taxon>Sordariomycetidae</taxon>
        <taxon>Cephalothecales</taxon>
        <taxon>Cephalothecaceae</taxon>
        <taxon>Phialemonium</taxon>
    </lineage>
</organism>
<keyword evidence="1" id="KW-0479">Metal-binding</keyword>
<evidence type="ECO:0000313" key="5">
    <source>
        <dbReference type="EMBL" id="KAK1764548.1"/>
    </source>
</evidence>
<dbReference type="GeneID" id="85305687"/>
<dbReference type="PANTHER" id="PTHR46910:SF25">
    <property type="entry name" value="ABC-TRANSPORTER-REGULATING TRANSCRIPTION FACTOR"/>
    <property type="match status" value="1"/>
</dbReference>
<gene>
    <name evidence="5" type="ORF">QBC33DRAFT_188424</name>
</gene>
<dbReference type="EMBL" id="MU839019">
    <property type="protein sequence ID" value="KAK1764548.1"/>
    <property type="molecule type" value="Genomic_DNA"/>
</dbReference>